<dbReference type="Proteomes" id="UP000275408">
    <property type="component" value="Unassembled WGS sequence"/>
</dbReference>
<evidence type="ECO:0000313" key="1">
    <source>
        <dbReference type="EMBL" id="RMX51472.1"/>
    </source>
</evidence>
<accession>A0A3M6UCT6</accession>
<dbReference type="OrthoDB" id="427480at2759"/>
<sequence>MLFKSRITEEDLTIMTKLAQGHFEKVIIILKQLPRSMLLVFRFREFLSDSSSTYVPLEKRWNAVYFKNFHSRPIGNQFWTFFCSAIAGIHGHSHEFQSVDGGKLPTDSLVPSHGFQSVDGGKLPADSSPKDMDKLTSKLKTLHELDAITAERAKRTVSVS</sequence>
<reference evidence="1 2" key="1">
    <citation type="journal article" date="2018" name="Sci. Rep.">
        <title>Comparative analysis of the Pocillopora damicornis genome highlights role of immune system in coral evolution.</title>
        <authorList>
            <person name="Cunning R."/>
            <person name="Bay R.A."/>
            <person name="Gillette P."/>
            <person name="Baker A.C."/>
            <person name="Traylor-Knowles N."/>
        </authorList>
    </citation>
    <scope>NUCLEOTIDE SEQUENCE [LARGE SCALE GENOMIC DNA]</scope>
    <source>
        <strain evidence="1">RSMAS</strain>
        <tissue evidence="1">Whole animal</tissue>
    </source>
</reference>
<evidence type="ECO:0000313" key="2">
    <source>
        <dbReference type="Proteomes" id="UP000275408"/>
    </source>
</evidence>
<organism evidence="1 2">
    <name type="scientific">Pocillopora damicornis</name>
    <name type="common">Cauliflower coral</name>
    <name type="synonym">Millepora damicornis</name>
    <dbReference type="NCBI Taxonomy" id="46731"/>
    <lineage>
        <taxon>Eukaryota</taxon>
        <taxon>Metazoa</taxon>
        <taxon>Cnidaria</taxon>
        <taxon>Anthozoa</taxon>
        <taxon>Hexacorallia</taxon>
        <taxon>Scleractinia</taxon>
        <taxon>Astrocoeniina</taxon>
        <taxon>Pocilloporidae</taxon>
        <taxon>Pocillopora</taxon>
    </lineage>
</organism>
<feature type="non-terminal residue" evidence="1">
    <location>
        <position position="160"/>
    </location>
</feature>
<proteinExistence type="predicted"/>
<dbReference type="EMBL" id="RCHS01001779">
    <property type="protein sequence ID" value="RMX51472.1"/>
    <property type="molecule type" value="Genomic_DNA"/>
</dbReference>
<keyword evidence="2" id="KW-1185">Reference proteome</keyword>
<gene>
    <name evidence="1" type="ORF">pdam_00018812</name>
</gene>
<comment type="caution">
    <text evidence="1">The sequence shown here is derived from an EMBL/GenBank/DDBJ whole genome shotgun (WGS) entry which is preliminary data.</text>
</comment>
<name>A0A3M6UCT6_POCDA</name>
<protein>
    <submittedName>
        <fullName evidence="1">Uncharacterized protein</fullName>
    </submittedName>
</protein>
<dbReference type="AlphaFoldDB" id="A0A3M6UCT6"/>